<dbReference type="EMBL" id="JBFAUJ010000002">
    <property type="protein sequence ID" value="MEV8459217.1"/>
    <property type="molecule type" value="Genomic_DNA"/>
</dbReference>
<dbReference type="RefSeq" id="WP_239513182.1">
    <property type="nucleotide sequence ID" value="NZ_JBFAUJ010000002.1"/>
</dbReference>
<dbReference type="InterPro" id="IPR052936">
    <property type="entry name" value="Jasmonate_Hydroxylase-like"/>
</dbReference>
<keyword evidence="1" id="KW-0560">Oxidoreductase</keyword>
<evidence type="ECO:0000313" key="1">
    <source>
        <dbReference type="EMBL" id="MEV8459217.1"/>
    </source>
</evidence>
<accession>A0ABV3KIW3</accession>
<evidence type="ECO:0000313" key="2">
    <source>
        <dbReference type="Proteomes" id="UP001553148"/>
    </source>
</evidence>
<proteinExistence type="predicted"/>
<protein>
    <submittedName>
        <fullName evidence="1">Antibiotic biosynthesis monooxygenase</fullName>
        <ecNumber evidence="1">1.14.-.-</ecNumber>
    </submittedName>
</protein>
<keyword evidence="2" id="KW-1185">Reference proteome</keyword>
<dbReference type="PANTHER" id="PTHR37811:SF2">
    <property type="entry name" value="ABM DOMAIN-CONTAINING PROTEIN"/>
    <property type="match status" value="1"/>
</dbReference>
<dbReference type="Proteomes" id="UP001553148">
    <property type="component" value="Unassembled WGS sequence"/>
</dbReference>
<keyword evidence="1" id="KW-0503">Monooxygenase</keyword>
<gene>
    <name evidence="1" type="ORF">AB0470_06685</name>
</gene>
<sequence>MSDHPITAPVTTSITADVPTPVLTPVSTPVTTPAPTPVPAAEPPYYVAVFTSLPTPDQSGYAETADRLGALVRDIPGYMGEDSARTPGGLAISVAYFRDLEGIERWRRDAEHVAAKERGRQQWYERYSLHIARVEHSHTFRRPTTT</sequence>
<dbReference type="SUPFAM" id="SSF54909">
    <property type="entry name" value="Dimeric alpha+beta barrel"/>
    <property type="match status" value="1"/>
</dbReference>
<reference evidence="1 2" key="1">
    <citation type="submission" date="2024-06" db="EMBL/GenBank/DDBJ databases">
        <title>The Natural Products Discovery Center: Release of the First 8490 Sequenced Strains for Exploring Actinobacteria Biosynthetic Diversity.</title>
        <authorList>
            <person name="Kalkreuter E."/>
            <person name="Kautsar S.A."/>
            <person name="Yang D."/>
            <person name="Bader C.D."/>
            <person name="Teijaro C.N."/>
            <person name="Fluegel L."/>
            <person name="Davis C.M."/>
            <person name="Simpson J.R."/>
            <person name="Lauterbach L."/>
            <person name="Steele A.D."/>
            <person name="Gui C."/>
            <person name="Meng S."/>
            <person name="Li G."/>
            <person name="Viehrig K."/>
            <person name="Ye F."/>
            <person name="Su P."/>
            <person name="Kiefer A.F."/>
            <person name="Nichols A."/>
            <person name="Cepeda A.J."/>
            <person name="Yan W."/>
            <person name="Fan B."/>
            <person name="Jiang Y."/>
            <person name="Adhikari A."/>
            <person name="Zheng C.-J."/>
            <person name="Schuster L."/>
            <person name="Cowan T.M."/>
            <person name="Smanski M.J."/>
            <person name="Chevrette M.G."/>
            <person name="De Carvalho L.P.S."/>
            <person name="Shen B."/>
        </authorList>
    </citation>
    <scope>NUCLEOTIDE SEQUENCE [LARGE SCALE GENOMIC DNA]</scope>
    <source>
        <strain evidence="1 2">NPDC052360</strain>
    </source>
</reference>
<dbReference type="Gene3D" id="3.30.70.100">
    <property type="match status" value="1"/>
</dbReference>
<dbReference type="EC" id="1.14.-.-" evidence="1"/>
<organism evidence="1 2">
    <name type="scientific">Streptomyces griseosporeus</name>
    <dbReference type="NCBI Taxonomy" id="1910"/>
    <lineage>
        <taxon>Bacteria</taxon>
        <taxon>Bacillati</taxon>
        <taxon>Actinomycetota</taxon>
        <taxon>Actinomycetes</taxon>
        <taxon>Kitasatosporales</taxon>
        <taxon>Streptomycetaceae</taxon>
        <taxon>Streptomyces</taxon>
    </lineage>
</organism>
<comment type="caution">
    <text evidence="1">The sequence shown here is derived from an EMBL/GenBank/DDBJ whole genome shotgun (WGS) entry which is preliminary data.</text>
</comment>
<name>A0ABV3KIW3_STRGS</name>
<dbReference type="PANTHER" id="PTHR37811">
    <property type="entry name" value="BLL5343 PROTEIN"/>
    <property type="match status" value="1"/>
</dbReference>
<dbReference type="GO" id="GO:0004497">
    <property type="term" value="F:monooxygenase activity"/>
    <property type="evidence" value="ECO:0007669"/>
    <property type="project" value="UniProtKB-KW"/>
</dbReference>
<dbReference type="InterPro" id="IPR011008">
    <property type="entry name" value="Dimeric_a/b-barrel"/>
</dbReference>